<dbReference type="InterPro" id="IPR012904">
    <property type="entry name" value="OGG_N"/>
</dbReference>
<evidence type="ECO:0000313" key="19">
    <source>
        <dbReference type="Proteomes" id="UP000007110"/>
    </source>
</evidence>
<evidence type="ECO:0000256" key="12">
    <source>
        <dbReference type="ARBA" id="ARBA00023295"/>
    </source>
</evidence>
<protein>
    <recommendedName>
        <fullName evidence="15">N-glycosylase/DNA lyase</fullName>
        <ecNumber evidence="5">4.2.99.18</ecNumber>
    </recommendedName>
</protein>
<dbReference type="InterPro" id="IPR023170">
    <property type="entry name" value="HhH_base_excis_C"/>
</dbReference>
<dbReference type="CDD" id="cd00056">
    <property type="entry name" value="ENDO3c"/>
    <property type="match status" value="1"/>
</dbReference>
<dbReference type="OMA" id="RLCEAYS"/>
<evidence type="ECO:0000256" key="6">
    <source>
        <dbReference type="ARBA" id="ARBA00022763"/>
    </source>
</evidence>
<keyword evidence="12" id="KW-0326">Glycosidase</keyword>
<dbReference type="GO" id="GO:0034039">
    <property type="term" value="F:8-oxo-7,8-dihydroguanine DNA N-glycosylase activity"/>
    <property type="evidence" value="ECO:0000318"/>
    <property type="project" value="GO_Central"/>
</dbReference>
<keyword evidence="9" id="KW-0456">Lyase</keyword>
<feature type="compositionally biased region" description="Basic and acidic residues" evidence="16">
    <location>
        <begin position="66"/>
        <end position="80"/>
    </location>
</feature>
<keyword evidence="19" id="KW-1185">Reference proteome</keyword>
<keyword evidence="11" id="KW-0511">Multifunctional enzyme</keyword>
<comment type="similarity">
    <text evidence="4">Belongs to the type-1 OGG1 family.</text>
</comment>
<dbReference type="InParanoid" id="A0A7M7NQL3"/>
<keyword evidence="8" id="KW-0234">DNA repair</keyword>
<evidence type="ECO:0000313" key="18">
    <source>
        <dbReference type="EnsemblMetazoa" id="XP_030840214"/>
    </source>
</evidence>
<evidence type="ECO:0000256" key="15">
    <source>
        <dbReference type="ARBA" id="ARBA00073127"/>
    </source>
</evidence>
<feature type="domain" description="HhH-GPD" evidence="17">
    <location>
        <begin position="180"/>
        <end position="354"/>
    </location>
</feature>
<dbReference type="Gene3D" id="1.10.340.30">
    <property type="entry name" value="Hypothetical protein, domain 2"/>
    <property type="match status" value="1"/>
</dbReference>
<dbReference type="AlphaFoldDB" id="A0A7M7NQL3"/>
<keyword evidence="10" id="KW-0539">Nucleus</keyword>
<evidence type="ECO:0000256" key="13">
    <source>
        <dbReference type="ARBA" id="ARBA00025652"/>
    </source>
</evidence>
<comment type="subcellular location">
    <subcellularLocation>
        <location evidence="1">Nucleus matrix</location>
    </subcellularLocation>
    <subcellularLocation>
        <location evidence="2">Nucleus speckle</location>
    </subcellularLocation>
    <subcellularLocation>
        <location evidence="3">Nucleus</location>
        <location evidence="3">Nucleoplasm</location>
    </subcellularLocation>
</comment>
<dbReference type="InterPro" id="IPR003265">
    <property type="entry name" value="HhH-GPD_domain"/>
</dbReference>
<feature type="region of interest" description="Disordered" evidence="16">
    <location>
        <begin position="359"/>
        <end position="393"/>
    </location>
</feature>
<dbReference type="GO" id="GO:0140078">
    <property type="term" value="F:class I DNA-(apurinic or apyrimidinic site) endonuclease activity"/>
    <property type="evidence" value="ECO:0007669"/>
    <property type="project" value="UniProtKB-EC"/>
</dbReference>
<evidence type="ECO:0000256" key="9">
    <source>
        <dbReference type="ARBA" id="ARBA00023239"/>
    </source>
</evidence>
<dbReference type="GeneID" id="105438678"/>
<evidence type="ECO:0000256" key="8">
    <source>
        <dbReference type="ARBA" id="ARBA00023204"/>
    </source>
</evidence>
<dbReference type="Gene3D" id="1.10.1670.10">
    <property type="entry name" value="Helix-hairpin-Helix base-excision DNA repair enzymes (C-terminal)"/>
    <property type="match status" value="1"/>
</dbReference>
<feature type="compositionally biased region" description="Basic and acidic residues" evidence="16">
    <location>
        <begin position="366"/>
        <end position="377"/>
    </location>
</feature>
<dbReference type="GO" id="GO:0006285">
    <property type="term" value="P:base-excision repair, AP site formation"/>
    <property type="evidence" value="ECO:0000318"/>
    <property type="project" value="GO_Central"/>
</dbReference>
<dbReference type="Pfam" id="PF07934">
    <property type="entry name" value="OGG_N"/>
    <property type="match status" value="1"/>
</dbReference>
<dbReference type="FunFam" id="1.10.1670.10:FF:000005">
    <property type="entry name" value="N-glycosylase/DNA lyase OGG1"/>
    <property type="match status" value="1"/>
</dbReference>
<dbReference type="FunFam" id="1.10.340.30:FF:000006">
    <property type="entry name" value="N-glycosylase/DNA lyase isoform X2"/>
    <property type="match status" value="1"/>
</dbReference>
<dbReference type="InterPro" id="IPR052054">
    <property type="entry name" value="Oxidative_DNA_repair_enzyme"/>
</dbReference>
<evidence type="ECO:0000256" key="16">
    <source>
        <dbReference type="SAM" id="MobiDB-lite"/>
    </source>
</evidence>
<dbReference type="GO" id="GO:0016607">
    <property type="term" value="C:nuclear speck"/>
    <property type="evidence" value="ECO:0007669"/>
    <property type="project" value="UniProtKB-SubCell"/>
</dbReference>
<reference evidence="19" key="1">
    <citation type="submission" date="2015-02" db="EMBL/GenBank/DDBJ databases">
        <title>Genome sequencing for Strongylocentrotus purpuratus.</title>
        <authorList>
            <person name="Murali S."/>
            <person name="Liu Y."/>
            <person name="Vee V."/>
            <person name="English A."/>
            <person name="Wang M."/>
            <person name="Skinner E."/>
            <person name="Han Y."/>
            <person name="Muzny D.M."/>
            <person name="Worley K.C."/>
            <person name="Gibbs R.A."/>
        </authorList>
    </citation>
    <scope>NUCLEOTIDE SEQUENCE</scope>
</reference>
<evidence type="ECO:0000256" key="7">
    <source>
        <dbReference type="ARBA" id="ARBA00022801"/>
    </source>
</evidence>
<keyword evidence="6" id="KW-0227">DNA damage</keyword>
<dbReference type="Gene3D" id="3.30.310.40">
    <property type="match status" value="1"/>
</dbReference>
<dbReference type="FunFam" id="3.30.310.40:FF:000001">
    <property type="entry name" value="N-glycosylase/DNA lyase isoform X2"/>
    <property type="match status" value="1"/>
</dbReference>
<dbReference type="GO" id="GO:0006289">
    <property type="term" value="P:nucleotide-excision repair"/>
    <property type="evidence" value="ECO:0007669"/>
    <property type="project" value="InterPro"/>
</dbReference>
<dbReference type="RefSeq" id="XP_030840214.1">
    <property type="nucleotide sequence ID" value="XM_030984354.1"/>
</dbReference>
<evidence type="ECO:0000256" key="4">
    <source>
        <dbReference type="ARBA" id="ARBA00010679"/>
    </source>
</evidence>
<evidence type="ECO:0000256" key="2">
    <source>
        <dbReference type="ARBA" id="ARBA00004324"/>
    </source>
</evidence>
<evidence type="ECO:0000256" key="11">
    <source>
        <dbReference type="ARBA" id="ARBA00023268"/>
    </source>
</evidence>
<name>A0A7M7NQL3_STRPU</name>
<dbReference type="EnsemblMetazoa" id="XM_030984354">
    <property type="protein sequence ID" value="XP_030840214"/>
    <property type="gene ID" value="LOC105438678"/>
</dbReference>
<keyword evidence="7" id="KW-0378">Hydrolase</keyword>
<comment type="catalytic activity">
    <reaction evidence="14">
        <text>2'-deoxyribonucleotide-(2'-deoxyribose 5'-phosphate)-2'-deoxyribonucleotide-DNA = a 3'-end 2'-deoxyribonucleotide-(2,3-dehydro-2,3-deoxyribose 5'-phosphate)-DNA + a 5'-end 5'-phospho-2'-deoxyribonucleoside-DNA + H(+)</text>
        <dbReference type="Rhea" id="RHEA:66592"/>
        <dbReference type="Rhea" id="RHEA-COMP:13180"/>
        <dbReference type="Rhea" id="RHEA-COMP:16897"/>
        <dbReference type="Rhea" id="RHEA-COMP:17067"/>
        <dbReference type="ChEBI" id="CHEBI:15378"/>
        <dbReference type="ChEBI" id="CHEBI:136412"/>
        <dbReference type="ChEBI" id="CHEBI:157695"/>
        <dbReference type="ChEBI" id="CHEBI:167181"/>
        <dbReference type="EC" id="4.2.99.18"/>
    </reaction>
</comment>
<organism evidence="18 19">
    <name type="scientific">Strongylocentrotus purpuratus</name>
    <name type="common">Purple sea urchin</name>
    <dbReference type="NCBI Taxonomy" id="7668"/>
    <lineage>
        <taxon>Eukaryota</taxon>
        <taxon>Metazoa</taxon>
        <taxon>Echinodermata</taxon>
        <taxon>Eleutherozoa</taxon>
        <taxon>Echinozoa</taxon>
        <taxon>Echinoidea</taxon>
        <taxon>Euechinoidea</taxon>
        <taxon>Echinacea</taxon>
        <taxon>Camarodonta</taxon>
        <taxon>Echinidea</taxon>
        <taxon>Strongylocentrotidae</taxon>
        <taxon>Strongylocentrotus</taxon>
    </lineage>
</organism>
<dbReference type="SUPFAM" id="SSF48150">
    <property type="entry name" value="DNA-glycosylase"/>
    <property type="match status" value="1"/>
</dbReference>
<dbReference type="SUPFAM" id="SSF55945">
    <property type="entry name" value="TATA-box binding protein-like"/>
    <property type="match status" value="1"/>
</dbReference>
<dbReference type="EC" id="4.2.99.18" evidence="5"/>
<evidence type="ECO:0000256" key="10">
    <source>
        <dbReference type="ARBA" id="ARBA00023242"/>
    </source>
</evidence>
<evidence type="ECO:0000256" key="5">
    <source>
        <dbReference type="ARBA" id="ARBA00012720"/>
    </source>
</evidence>
<proteinExistence type="inferred from homology"/>
<reference evidence="18" key="2">
    <citation type="submission" date="2021-01" db="UniProtKB">
        <authorList>
            <consortium name="EnsemblMetazoa"/>
        </authorList>
    </citation>
    <scope>IDENTIFICATION</scope>
</reference>
<sequence length="393" mass="44446">MSKMWRTIPCHISELRLDITLACGQSFRWKEIEPGTWRSVLAGSIWTLRQTDTHISYQIHNPSTHPEVKTCGKSGDELRVQSHKKKQRGAAPNQDCKSKKRQKMTLSGGGNECGVVKGAEDDEKFSSAILRDYLQLDVNLGELYTQWQKADKNFSKVSESFPGVRILRQDPVENLVSFICSSNNNIARITGMVEKLCQQYGDEVAVLDGVSWHSFPSLVALSAKGVEESLRKMGFGYRAKFISQSARMVTEDFGGEAWLRGLRDQPYQEAHPELMKLPGVGAKVADCVCLMSLDKRGAIPVDTHVWQIASRDYIHTLQKTKTLTDRTYRQIGDFFRELFGEYAGWAHSVLFSADLKKFQKSPSAKPEGRKSKKEQQNKRKIQMKESPVSHSVR</sequence>
<feature type="region of interest" description="Disordered" evidence="16">
    <location>
        <begin position="60"/>
        <end position="103"/>
    </location>
</feature>
<dbReference type="InterPro" id="IPR011257">
    <property type="entry name" value="DNA_glycosylase"/>
</dbReference>
<dbReference type="GO" id="GO:0003684">
    <property type="term" value="F:damaged DNA binding"/>
    <property type="evidence" value="ECO:0007669"/>
    <property type="project" value="InterPro"/>
</dbReference>
<dbReference type="GO" id="GO:0005634">
    <property type="term" value="C:nucleus"/>
    <property type="evidence" value="ECO:0000318"/>
    <property type="project" value="GO_Central"/>
</dbReference>
<dbReference type="PANTHER" id="PTHR10242:SF2">
    <property type="entry name" value="N-GLYCOSYLASE_DNA LYASE"/>
    <property type="match status" value="1"/>
</dbReference>
<dbReference type="GO" id="GO:0016363">
    <property type="term" value="C:nuclear matrix"/>
    <property type="evidence" value="ECO:0007669"/>
    <property type="project" value="UniProtKB-SubCell"/>
</dbReference>
<dbReference type="Proteomes" id="UP000007110">
    <property type="component" value="Unassembled WGS sequence"/>
</dbReference>
<dbReference type="OrthoDB" id="238681at2759"/>
<evidence type="ECO:0000259" key="17">
    <source>
        <dbReference type="SMART" id="SM00478"/>
    </source>
</evidence>
<dbReference type="PANTHER" id="PTHR10242">
    <property type="entry name" value="8-OXOGUANINE DNA GLYCOSYLASE"/>
    <property type="match status" value="1"/>
</dbReference>
<evidence type="ECO:0000256" key="1">
    <source>
        <dbReference type="ARBA" id="ARBA00004109"/>
    </source>
</evidence>
<evidence type="ECO:0000256" key="3">
    <source>
        <dbReference type="ARBA" id="ARBA00004642"/>
    </source>
</evidence>
<dbReference type="SMART" id="SM00478">
    <property type="entry name" value="ENDO3c"/>
    <property type="match status" value="1"/>
</dbReference>
<evidence type="ECO:0000256" key="14">
    <source>
        <dbReference type="ARBA" id="ARBA00044632"/>
    </source>
</evidence>
<dbReference type="KEGG" id="spu:105438678"/>
<accession>A0A7M7NQL3</accession>
<dbReference type="Pfam" id="PF00730">
    <property type="entry name" value="HhH-GPD"/>
    <property type="match status" value="1"/>
</dbReference>
<comment type="function">
    <text evidence="13">DNA repair enzyme that incises DNA at 8-oxoG residues. Excises 7,8-dihydro-8-oxoguanine and 2,6-diamino-4-hydroxy-5-N-methylformamidopyrimidine (FAPY) from damaged DNA. Has a beta-lyase activity that nicks DNA 3' to the lesion.</text>
</comment>